<comment type="caution">
    <text evidence="1">The sequence shown here is derived from an EMBL/GenBank/DDBJ whole genome shotgun (WGS) entry which is preliminary data.</text>
</comment>
<name>A0A1E5WV08_ECOLX</name>
<organism evidence="1 2">
    <name type="scientific">Escherichia coli</name>
    <dbReference type="NCBI Taxonomy" id="562"/>
    <lineage>
        <taxon>Bacteria</taxon>
        <taxon>Pseudomonadati</taxon>
        <taxon>Pseudomonadota</taxon>
        <taxon>Gammaproteobacteria</taxon>
        <taxon>Enterobacterales</taxon>
        <taxon>Enterobacteriaceae</taxon>
        <taxon>Escherichia</taxon>
    </lineage>
</organism>
<dbReference type="EMBL" id="JABXPW010000007">
    <property type="protein sequence ID" value="MBA7721424.1"/>
    <property type="molecule type" value="Genomic_DNA"/>
</dbReference>
<protein>
    <submittedName>
        <fullName evidence="1">MarR family transcriptional regulator</fullName>
    </submittedName>
</protein>
<gene>
    <name evidence="1" type="ORF">HV209_23090</name>
</gene>
<dbReference type="Proteomes" id="UP000622722">
    <property type="component" value="Unassembled WGS sequence"/>
</dbReference>
<proteinExistence type="predicted"/>
<evidence type="ECO:0000313" key="1">
    <source>
        <dbReference type="EMBL" id="MBA7721424.1"/>
    </source>
</evidence>
<evidence type="ECO:0000313" key="2">
    <source>
        <dbReference type="Proteomes" id="UP000622722"/>
    </source>
</evidence>
<dbReference type="RefSeq" id="WP_042346724.1">
    <property type="nucleotide sequence ID" value="NZ_BFFS01000008.1"/>
</dbReference>
<dbReference type="InterPro" id="IPR027417">
    <property type="entry name" value="P-loop_NTPase"/>
</dbReference>
<accession>A0A1E5WV08</accession>
<dbReference type="SUPFAM" id="SSF52540">
    <property type="entry name" value="P-loop containing nucleoside triphosphate hydrolases"/>
    <property type="match status" value="1"/>
</dbReference>
<dbReference type="SUPFAM" id="SSF46785">
    <property type="entry name" value="Winged helix' DNA-binding domain"/>
    <property type="match status" value="1"/>
</dbReference>
<sequence length="710" mass="81984">MLSTQDINGFFNAVDSLKRFKRAEIRDNKDKPLIDSLYTDLLPNNHVFKMCYGENTTFLIGRKGTGKSTIILKLESEYRKESSYLPCYIDTKTVFESVRGEYQKIDYLKGKIPEEHLEKYLVERAFIKNILKSIGDELNIRAESIFSKLAGIVNASKKQAVKAKITKLLLMVDNNQIIKEIEIPVITEVNTKLTKANESENGTTQNYNSELTVKIGTSQHEGGGKIGAVKGITSRQKNNDAWEKSFSTALLKVFQITSVIEEIKIILRELGVKKLVIFLDDFSEVEEKTLKNFVDVVLAPLNNWANDFICFKVAAYPSRIYYGDIDVGKIDVVNLDFYNLYSNYDKSTMESLSADFTKRLLNQRLNQFCTLKFEDYFDTSSATPEEYYDLIFKVSMNVPRIIGYILYYCHQTNVSLGRKINKGSIEKAAQTYYEQVVSKFFDIATHSLMSFSEKVSELQQKEILNLFVQKLKTIKRQIITNELTGTIYNRDRTNPYCSHFYFQPNLEHFLRTLELNFFITKYNELVNKDGNKVSIYGINYGLARSENLKWGKPEGNQFRSYFVERPFDFNKDIEDFLRESKKIVCLNSSCDKTYPYEELAFLEYNKMRCIECQSPVEVRSFSESISSEISKIDNAKLLPKLELMILHELNKADDHLLARDIAEELDASSQLIAKRAEKLDRKGLVFRDKSDALIKYSITNKAVEGYFYDD</sequence>
<dbReference type="InterPro" id="IPR036390">
    <property type="entry name" value="WH_DNA-bd_sf"/>
</dbReference>
<dbReference type="AlphaFoldDB" id="A0A1E5WV08"/>
<reference evidence="1" key="1">
    <citation type="submission" date="2020-06" db="EMBL/GenBank/DDBJ databases">
        <title>REHAB project genomes.</title>
        <authorList>
            <person name="Shaw L.P."/>
        </authorList>
    </citation>
    <scope>NUCLEOTIDE SEQUENCE</scope>
    <source>
        <strain evidence="1">RHBSTW-00474</strain>
    </source>
</reference>